<evidence type="ECO:0000256" key="3">
    <source>
        <dbReference type="ARBA" id="ARBA00005586"/>
    </source>
</evidence>
<keyword evidence="8" id="KW-0238">DNA-binding</keyword>
<comment type="subcellular location">
    <subcellularLocation>
        <location evidence="2">Cytoplasm</location>
    </subcellularLocation>
    <subcellularLocation>
        <location evidence="1">Nucleus</location>
    </subcellularLocation>
</comment>
<evidence type="ECO:0000256" key="5">
    <source>
        <dbReference type="ARBA" id="ARBA00022553"/>
    </source>
</evidence>
<dbReference type="SUPFAM" id="SSF49417">
    <property type="entry name" value="p53-like transcription factors"/>
    <property type="match status" value="1"/>
</dbReference>
<dbReference type="Pfam" id="PF21354">
    <property type="entry name" value="STAT_linker"/>
    <property type="match status" value="1"/>
</dbReference>
<dbReference type="InterPro" id="IPR012345">
    <property type="entry name" value="STAT_TF_DNA-bd_N"/>
</dbReference>
<evidence type="ECO:0000256" key="8">
    <source>
        <dbReference type="ARBA" id="ARBA00023125"/>
    </source>
</evidence>
<dbReference type="SUPFAM" id="SSF55550">
    <property type="entry name" value="SH2 domain"/>
    <property type="match status" value="1"/>
</dbReference>
<evidence type="ECO:0000256" key="10">
    <source>
        <dbReference type="ARBA" id="ARBA00023163"/>
    </source>
</evidence>
<keyword evidence="5" id="KW-0597">Phosphoprotein</keyword>
<dbReference type="InterPro" id="IPR013800">
    <property type="entry name" value="STAT_TF_alpha"/>
</dbReference>
<sequence length="627" mass="71951">MAQWEKCMRLNGQFLEQLKSLYGHRLPIEVRHYLANWMEAQSWSEVDPDSPHQEADARRLFEGMLQALSDLMARHTQNFITKTQLEALYIHMRNEYVSQPLSLVRVIQHNLFREAELIDQQDHLQAPSPLPQTPSQKSQVQQILQNIVGKTEAIEATFRNLSSKLENFKVQYHEAFQLDSVLRQGNRIPPEQVAKCKERKQLLDQICNRDADAMKRTCMEMNQRSLDTLGQIRTVQSLIAIELSNWKQTQRMFITDDDRGKTELNSIQQWFETLAEVLWRNRQVSKQLPTILPQNLIAGDQFMSLTHQFTQQLLIVIQMSFVLEKQPPQVIKTANRFSSTVRLLVGSKLQIHLGFPEVQVSIINEKQAKTVAADPCKSVPPSLSSGEILNHQKSMEFNATTGILSCAFNFMQLRRIKRNSDKKASEMVTEEKFSLLFKTHFTIGGELEATLNALSLPVVVIVHVTQQPPAEATIFWDNSFAANDREPFVIPESIPWPRLSEALNCYFHANTGRGLTPPNLDYLGRKLLGVGPEEDLSQSQITRTQLCRDQLRGRNFTFWEWFYKHLDLIKTTLKREWTEGAIQGFMQRTDAEKMLLQSLNGTFLIQTFSAGDPGALAPWPGHMMGPR</sequence>
<keyword evidence="9" id="KW-0010">Activator</keyword>
<dbReference type="SUPFAM" id="SSF48092">
    <property type="entry name" value="Transcription factor STAT-4 N-domain"/>
    <property type="match status" value="1"/>
</dbReference>
<dbReference type="PANTHER" id="PTHR11801">
    <property type="entry name" value="SIGNAL TRANSDUCER AND ACTIVATOR OF TRANSCRIPTION"/>
    <property type="match status" value="1"/>
</dbReference>
<keyword evidence="10" id="KW-0804">Transcription</keyword>
<dbReference type="GO" id="GO:0005737">
    <property type="term" value="C:cytoplasm"/>
    <property type="evidence" value="ECO:0007669"/>
    <property type="project" value="UniProtKB-SubCell"/>
</dbReference>
<dbReference type="Pfam" id="PF01017">
    <property type="entry name" value="STAT_alpha"/>
    <property type="match status" value="1"/>
</dbReference>
<comment type="caution">
    <text evidence="13">The sequence shown here is derived from an EMBL/GenBank/DDBJ whole genome shotgun (WGS) entry which is preliminary data.</text>
</comment>
<dbReference type="Gene3D" id="2.60.40.630">
    <property type="entry name" value="STAT transcription factor, DNA-binding domain"/>
    <property type="match status" value="1"/>
</dbReference>
<evidence type="ECO:0000256" key="6">
    <source>
        <dbReference type="ARBA" id="ARBA00022999"/>
    </source>
</evidence>
<evidence type="ECO:0000313" key="13">
    <source>
        <dbReference type="EMBL" id="CAI8036146.1"/>
    </source>
</evidence>
<keyword evidence="6" id="KW-0727">SH2 domain</keyword>
<dbReference type="InterPro" id="IPR013801">
    <property type="entry name" value="STAT_TF_DNA-bd"/>
</dbReference>
<dbReference type="SMART" id="SM00964">
    <property type="entry name" value="STAT_int"/>
    <property type="match status" value="1"/>
</dbReference>
<protein>
    <submittedName>
        <fullName evidence="13">Signal transducer and activator of transcription 5B</fullName>
    </submittedName>
</protein>
<dbReference type="GO" id="GO:0000977">
    <property type="term" value="F:RNA polymerase II transcription regulatory region sequence-specific DNA binding"/>
    <property type="evidence" value="ECO:0007669"/>
    <property type="project" value="UniProtKB-ARBA"/>
</dbReference>
<evidence type="ECO:0000256" key="2">
    <source>
        <dbReference type="ARBA" id="ARBA00004496"/>
    </source>
</evidence>
<dbReference type="FunFam" id="2.60.40.630:FF:000003">
    <property type="entry name" value="Signal transducer and transcription activator 6"/>
    <property type="match status" value="1"/>
</dbReference>
<dbReference type="InterPro" id="IPR013799">
    <property type="entry name" value="STAT_TF_prot_interaction"/>
</dbReference>
<evidence type="ECO:0000256" key="11">
    <source>
        <dbReference type="ARBA" id="ARBA00023242"/>
    </source>
</evidence>
<evidence type="ECO:0000256" key="1">
    <source>
        <dbReference type="ARBA" id="ARBA00004123"/>
    </source>
</evidence>
<dbReference type="GO" id="GO:0007166">
    <property type="term" value="P:cell surface receptor signaling pathway"/>
    <property type="evidence" value="ECO:0007669"/>
    <property type="project" value="UniProtKB-ARBA"/>
</dbReference>
<dbReference type="InterPro" id="IPR001217">
    <property type="entry name" value="STAT"/>
</dbReference>
<dbReference type="Gene3D" id="1.10.532.10">
    <property type="entry name" value="STAT transcription factor, N-terminal domain"/>
    <property type="match status" value="1"/>
</dbReference>
<evidence type="ECO:0000256" key="4">
    <source>
        <dbReference type="ARBA" id="ARBA00022490"/>
    </source>
</evidence>
<evidence type="ECO:0000256" key="7">
    <source>
        <dbReference type="ARBA" id="ARBA00023015"/>
    </source>
</evidence>
<dbReference type="InterPro" id="IPR036860">
    <property type="entry name" value="SH2_dom_sf"/>
</dbReference>
<dbReference type="GO" id="GO:0005634">
    <property type="term" value="C:nucleus"/>
    <property type="evidence" value="ECO:0007669"/>
    <property type="project" value="UniProtKB-SubCell"/>
</dbReference>
<name>A0AA35X170_GEOBA</name>
<dbReference type="EMBL" id="CASHTH010002848">
    <property type="protein sequence ID" value="CAI8036146.1"/>
    <property type="molecule type" value="Genomic_DNA"/>
</dbReference>
<organism evidence="13 14">
    <name type="scientific">Geodia barretti</name>
    <name type="common">Barrett's horny sponge</name>
    <dbReference type="NCBI Taxonomy" id="519541"/>
    <lineage>
        <taxon>Eukaryota</taxon>
        <taxon>Metazoa</taxon>
        <taxon>Porifera</taxon>
        <taxon>Demospongiae</taxon>
        <taxon>Heteroscleromorpha</taxon>
        <taxon>Tetractinellida</taxon>
        <taxon>Astrophorina</taxon>
        <taxon>Geodiidae</taxon>
        <taxon>Geodia</taxon>
    </lineage>
</organism>
<evidence type="ECO:0000313" key="14">
    <source>
        <dbReference type="Proteomes" id="UP001174909"/>
    </source>
</evidence>
<dbReference type="Proteomes" id="UP001174909">
    <property type="component" value="Unassembled WGS sequence"/>
</dbReference>
<keyword evidence="14" id="KW-1185">Reference proteome</keyword>
<keyword evidence="4" id="KW-0963">Cytoplasm</keyword>
<accession>A0AA35X170</accession>
<proteinExistence type="inferred from homology"/>
<evidence type="ECO:0000259" key="12">
    <source>
        <dbReference type="SMART" id="SM00964"/>
    </source>
</evidence>
<dbReference type="InterPro" id="IPR008967">
    <property type="entry name" value="p53-like_TF_DNA-bd_sf"/>
</dbReference>
<keyword evidence="7" id="KW-0805">Transcription regulation</keyword>
<dbReference type="Gene3D" id="1.20.1050.20">
    <property type="entry name" value="STAT transcription factor, all-alpha domain"/>
    <property type="match status" value="1"/>
</dbReference>
<feature type="domain" description="STAT transcription factor protein interaction" evidence="12">
    <location>
        <begin position="2"/>
        <end position="124"/>
    </location>
</feature>
<dbReference type="AlphaFoldDB" id="A0AA35X170"/>
<comment type="similarity">
    <text evidence="3">Belongs to the transcription factor STAT family.</text>
</comment>
<dbReference type="Gene3D" id="1.10.238.10">
    <property type="entry name" value="EF-hand"/>
    <property type="match status" value="1"/>
</dbReference>
<keyword evidence="11" id="KW-0539">Nucleus</keyword>
<dbReference type="SUPFAM" id="SSF47655">
    <property type="entry name" value="STAT"/>
    <property type="match status" value="1"/>
</dbReference>
<reference evidence="13" key="1">
    <citation type="submission" date="2023-03" db="EMBL/GenBank/DDBJ databases">
        <authorList>
            <person name="Steffen K."/>
            <person name="Cardenas P."/>
        </authorList>
    </citation>
    <scope>NUCLEOTIDE SEQUENCE</scope>
</reference>
<dbReference type="GO" id="GO:0001228">
    <property type="term" value="F:DNA-binding transcription activator activity, RNA polymerase II-specific"/>
    <property type="evidence" value="ECO:0007669"/>
    <property type="project" value="UniProtKB-ARBA"/>
</dbReference>
<dbReference type="Pfam" id="PF02864">
    <property type="entry name" value="STAT_bind"/>
    <property type="match status" value="1"/>
</dbReference>
<evidence type="ECO:0000256" key="9">
    <source>
        <dbReference type="ARBA" id="ARBA00023159"/>
    </source>
</evidence>
<dbReference type="Pfam" id="PF02865">
    <property type="entry name" value="STAT_int"/>
    <property type="match status" value="1"/>
</dbReference>
<dbReference type="InterPro" id="IPR036535">
    <property type="entry name" value="STAT_N_sf"/>
</dbReference>
<dbReference type="InterPro" id="IPR048988">
    <property type="entry name" value="STAT_linker"/>
</dbReference>
<gene>
    <name evidence="13" type="ORF">GBAR_LOCUS20281</name>
</gene>
<dbReference type="InterPro" id="IPR015988">
    <property type="entry name" value="STAT_TF_CC"/>
</dbReference>